<dbReference type="InterPro" id="IPR011663">
    <property type="entry name" value="UTRA"/>
</dbReference>
<dbReference type="Pfam" id="PF07702">
    <property type="entry name" value="UTRA"/>
    <property type="match status" value="1"/>
</dbReference>
<gene>
    <name evidence="2" type="ORF">NK6_d_30</name>
</gene>
<dbReference type="GO" id="GO:0003677">
    <property type="term" value="F:DNA binding"/>
    <property type="evidence" value="ECO:0007669"/>
    <property type="project" value="InterPro"/>
</dbReference>
<keyword evidence="2" id="KW-0614">Plasmid</keyword>
<dbReference type="Proteomes" id="UP000063308">
    <property type="component" value="Plasmid pNK6d"/>
</dbReference>
<sequence length="117" mass="12491">MAARRDGRPARISIDIMNCGTPVSTAAAPPPATVSGDAALLSYGVHSKRQRVRVMARMPNQEEAEVFGLPHPILVVESTYVDQAGAPVDFGASRYASGRVQLDIELDENLVPTFLGT</sequence>
<evidence type="ECO:0000313" key="2">
    <source>
        <dbReference type="EMBL" id="BAR63589.1"/>
    </source>
</evidence>
<organism evidence="2 3">
    <name type="scientific">Bradyrhizobium diazoefficiens</name>
    <dbReference type="NCBI Taxonomy" id="1355477"/>
    <lineage>
        <taxon>Bacteria</taxon>
        <taxon>Pseudomonadati</taxon>
        <taxon>Pseudomonadota</taxon>
        <taxon>Alphaproteobacteria</taxon>
        <taxon>Hyphomicrobiales</taxon>
        <taxon>Nitrobacteraceae</taxon>
        <taxon>Bradyrhizobium</taxon>
    </lineage>
</organism>
<proteinExistence type="predicted"/>
<dbReference type="InterPro" id="IPR028978">
    <property type="entry name" value="Chorismate_lyase_/UTRA_dom_sf"/>
</dbReference>
<dbReference type="GO" id="GO:0006355">
    <property type="term" value="P:regulation of DNA-templated transcription"/>
    <property type="evidence" value="ECO:0007669"/>
    <property type="project" value="InterPro"/>
</dbReference>
<evidence type="ECO:0000313" key="3">
    <source>
        <dbReference type="Proteomes" id="UP000063308"/>
    </source>
</evidence>
<name>A0A0E4BXL2_9BRAD</name>
<feature type="domain" description="UbiC transcription regulator-associated" evidence="1">
    <location>
        <begin position="40"/>
        <end position="99"/>
    </location>
</feature>
<accession>A0A0E4BXL2</accession>
<dbReference type="RefSeq" id="WP_082757310.1">
    <property type="nucleotide sequence ID" value="NZ_JAFCKD010000158.1"/>
</dbReference>
<protein>
    <submittedName>
        <fullName evidence="2">GntR family transcriptional regulator</fullName>
    </submittedName>
</protein>
<dbReference type="AlphaFoldDB" id="A0A0E4BXL2"/>
<reference evidence="2 3" key="1">
    <citation type="submission" date="2014-11" db="EMBL/GenBank/DDBJ databases">
        <title>Symbiosis island explosion on the genome of extra-slow-growing strains of soybean bradyrhizobia with massive insertion sequences.</title>
        <authorList>
            <person name="Iida T."/>
            <person name="Minamisawa K."/>
        </authorList>
    </citation>
    <scope>NUCLEOTIDE SEQUENCE [LARGE SCALE GENOMIC DNA]</scope>
    <source>
        <strain evidence="2 3">NK6</strain>
        <plasmid evidence="3">pNK6d DNA</plasmid>
    </source>
</reference>
<dbReference type="EMBL" id="AP014688">
    <property type="protein sequence ID" value="BAR63589.1"/>
    <property type="molecule type" value="Genomic_DNA"/>
</dbReference>
<dbReference type="Gene3D" id="3.40.1410.10">
    <property type="entry name" value="Chorismate lyase-like"/>
    <property type="match status" value="1"/>
</dbReference>
<geneLocation type="plasmid" evidence="3">
    <name>pNK6d DNA</name>
</geneLocation>
<dbReference type="SUPFAM" id="SSF64288">
    <property type="entry name" value="Chorismate lyase-like"/>
    <property type="match status" value="1"/>
</dbReference>
<evidence type="ECO:0000259" key="1">
    <source>
        <dbReference type="Pfam" id="PF07702"/>
    </source>
</evidence>